<organism evidence="1 2">
    <name type="scientific">Plakobranchus ocellatus</name>
    <dbReference type="NCBI Taxonomy" id="259542"/>
    <lineage>
        <taxon>Eukaryota</taxon>
        <taxon>Metazoa</taxon>
        <taxon>Spiralia</taxon>
        <taxon>Lophotrochozoa</taxon>
        <taxon>Mollusca</taxon>
        <taxon>Gastropoda</taxon>
        <taxon>Heterobranchia</taxon>
        <taxon>Euthyneura</taxon>
        <taxon>Panpulmonata</taxon>
        <taxon>Sacoglossa</taxon>
        <taxon>Placobranchoidea</taxon>
        <taxon>Plakobranchidae</taxon>
        <taxon>Plakobranchus</taxon>
    </lineage>
</organism>
<dbReference type="PANTHER" id="PTHR37162">
    <property type="entry name" value="HAT FAMILY DIMERISATION DOMAINCONTAINING PROTEIN-RELATED"/>
    <property type="match status" value="1"/>
</dbReference>
<gene>
    <name evidence="1" type="ORF">PoB_001746200</name>
</gene>
<dbReference type="EMBL" id="BLXT01002074">
    <property type="protein sequence ID" value="GFN90956.1"/>
    <property type="molecule type" value="Genomic_DNA"/>
</dbReference>
<reference evidence="1 2" key="1">
    <citation type="journal article" date="2021" name="Elife">
        <title>Chloroplast acquisition without the gene transfer in kleptoplastic sea slugs, Plakobranchus ocellatus.</title>
        <authorList>
            <person name="Maeda T."/>
            <person name="Takahashi S."/>
            <person name="Yoshida T."/>
            <person name="Shimamura S."/>
            <person name="Takaki Y."/>
            <person name="Nagai Y."/>
            <person name="Toyoda A."/>
            <person name="Suzuki Y."/>
            <person name="Arimoto A."/>
            <person name="Ishii H."/>
            <person name="Satoh N."/>
            <person name="Nishiyama T."/>
            <person name="Hasebe M."/>
            <person name="Maruyama T."/>
            <person name="Minagawa J."/>
            <person name="Obokata J."/>
            <person name="Shigenobu S."/>
        </authorList>
    </citation>
    <scope>NUCLEOTIDE SEQUENCE [LARGE SCALE GENOMIC DNA]</scope>
</reference>
<dbReference type="PANTHER" id="PTHR37162:SF1">
    <property type="entry name" value="BED-TYPE DOMAIN-CONTAINING PROTEIN"/>
    <property type="match status" value="1"/>
</dbReference>
<keyword evidence="2" id="KW-1185">Reference proteome</keyword>
<evidence type="ECO:0000313" key="1">
    <source>
        <dbReference type="EMBL" id="GFN90956.1"/>
    </source>
</evidence>
<proteinExistence type="predicted"/>
<sequence length="348" mass="39479">MEKIAGTTTTARKEQLLHLLVLVMSRQDQVDLRGLREANRGLLKGSLGQSQQTATKSQILAAPTPLLSAETPSAFAVKSGKQRKIPSSTPITNEHTASKLTTNADQFQQMLLKYMYLKKHSVKMQVHQHKLGFPIPITTEFKWWITDITWKYRQSAACRLVVWKEKDVTTSSEERRVPLDDRVKNQEAMVLSFIAKNNLPVSMSTPILSIAQELSRDTEAMKRVKVEHRTTSYKLQYGVAKTILDELLAELRVNKFSLNIDKAMNAQNQKIVSVLVSHFSEKEPKVVTNHLSSFELIKVTSESLFSAIDDIFINLELPWDNLISIMMDSCHVMRCSKTGLEKRESHIS</sequence>
<accession>A0AAV3Z904</accession>
<dbReference type="Proteomes" id="UP000735302">
    <property type="component" value="Unassembled WGS sequence"/>
</dbReference>
<evidence type="ECO:0000313" key="2">
    <source>
        <dbReference type="Proteomes" id="UP000735302"/>
    </source>
</evidence>
<dbReference type="AlphaFoldDB" id="A0AAV3Z904"/>
<name>A0AAV3Z904_9GAST</name>
<comment type="caution">
    <text evidence="1">The sequence shown here is derived from an EMBL/GenBank/DDBJ whole genome shotgun (WGS) entry which is preliminary data.</text>
</comment>
<protein>
    <submittedName>
        <fullName evidence="1">Ap-3 complex subunit beta-2</fullName>
    </submittedName>
</protein>